<evidence type="ECO:0000313" key="1">
    <source>
        <dbReference type="EMBL" id="TQV66002.1"/>
    </source>
</evidence>
<keyword evidence="2" id="KW-1185">Reference proteome</keyword>
<keyword evidence="1" id="KW-0808">Transferase</keyword>
<name>A0A545SM06_9GAMM</name>
<proteinExistence type="predicted"/>
<dbReference type="InterPro" id="IPR012341">
    <property type="entry name" value="6hp_glycosidase-like_sf"/>
</dbReference>
<sequence>MLPKGLFPEKLLRGTVDYILGVQLADGAIPWFTGGKTDPWDHVEAAMGLAIGGEIEAAERAYHWLYRQQLADGSWWANYQGNEPSSREQRETNFIAYAATGIWHHFLITRDLDFLTRFYPMVEKAIDFVLDFQTPSGEIHWAVNADNSPKRDALVTGCSSIYKSLECAINIAHTLGEDGARWVAARRRLGHTLRHHPECFDRTWESKARYSMDWFYPVLAGVIEGVEARQRLAARWSVFVEPELGCRCVSDEPWVTVAESCELTLALLAAGDHASAVNVYSWLHQFLDRDGGYWTGYVFPDSAIWPEEKTTWTAGAILLAADALTEHTGAARLFTRSRLVAPEPLPAPEEAEGIHRR</sequence>
<dbReference type="EMBL" id="VHSG01000045">
    <property type="protein sequence ID" value="TQV66002.1"/>
    <property type="molecule type" value="Genomic_DNA"/>
</dbReference>
<dbReference type="RefSeq" id="WP_142930227.1">
    <property type="nucleotide sequence ID" value="NZ_ML660120.1"/>
</dbReference>
<comment type="caution">
    <text evidence="1">The sequence shown here is derived from an EMBL/GenBank/DDBJ whole genome shotgun (WGS) entry which is preliminary data.</text>
</comment>
<gene>
    <name evidence="1" type="ORF">FKG94_27695</name>
</gene>
<protein>
    <submittedName>
        <fullName evidence="1">Prenyltransferase</fullName>
    </submittedName>
</protein>
<dbReference type="GO" id="GO:0005975">
    <property type="term" value="P:carbohydrate metabolic process"/>
    <property type="evidence" value="ECO:0007669"/>
    <property type="project" value="InterPro"/>
</dbReference>
<dbReference type="OrthoDB" id="9758578at2"/>
<dbReference type="AlphaFoldDB" id="A0A545SM06"/>
<reference evidence="1 2" key="1">
    <citation type="submission" date="2019-06" db="EMBL/GenBank/DDBJ databases">
        <title>Whole genome sequence for Cellvibrionaceae sp. R142.</title>
        <authorList>
            <person name="Wang G."/>
        </authorList>
    </citation>
    <scope>NUCLEOTIDE SEQUENCE [LARGE SCALE GENOMIC DNA]</scope>
    <source>
        <strain evidence="1 2">R142</strain>
    </source>
</reference>
<organism evidence="1 2">
    <name type="scientific">Exilibacterium tricleocarpae</name>
    <dbReference type="NCBI Taxonomy" id="2591008"/>
    <lineage>
        <taxon>Bacteria</taxon>
        <taxon>Pseudomonadati</taxon>
        <taxon>Pseudomonadota</taxon>
        <taxon>Gammaproteobacteria</taxon>
        <taxon>Cellvibrionales</taxon>
        <taxon>Cellvibrionaceae</taxon>
        <taxon>Exilibacterium</taxon>
    </lineage>
</organism>
<dbReference type="Proteomes" id="UP000319732">
    <property type="component" value="Unassembled WGS sequence"/>
</dbReference>
<dbReference type="Gene3D" id="1.50.10.10">
    <property type="match status" value="1"/>
</dbReference>
<accession>A0A545SM06</accession>
<dbReference type="InterPro" id="IPR008928">
    <property type="entry name" value="6-hairpin_glycosidase_sf"/>
</dbReference>
<evidence type="ECO:0000313" key="2">
    <source>
        <dbReference type="Proteomes" id="UP000319732"/>
    </source>
</evidence>
<dbReference type="GO" id="GO:0016740">
    <property type="term" value="F:transferase activity"/>
    <property type="evidence" value="ECO:0007669"/>
    <property type="project" value="UniProtKB-KW"/>
</dbReference>
<dbReference type="SUPFAM" id="SSF48208">
    <property type="entry name" value="Six-hairpin glycosidases"/>
    <property type="match status" value="1"/>
</dbReference>